<accession>A0A1V9FEF6</accession>
<protein>
    <submittedName>
        <fullName evidence="2">MBL fold metallo-hydrolase</fullName>
    </submittedName>
</protein>
<dbReference type="AlphaFoldDB" id="A0A1V9FEF6"/>
<dbReference type="EMBL" id="LWBP01000199">
    <property type="protein sequence ID" value="OQP56671.1"/>
    <property type="molecule type" value="Genomic_DNA"/>
</dbReference>
<dbReference type="InterPro" id="IPR036866">
    <property type="entry name" value="RibonucZ/Hydroxyglut_hydro"/>
</dbReference>
<dbReference type="Pfam" id="PF12706">
    <property type="entry name" value="Lactamase_B_2"/>
    <property type="match status" value="1"/>
</dbReference>
<dbReference type="STRING" id="550983.A4R26_05250"/>
<dbReference type="GO" id="GO:0016787">
    <property type="term" value="F:hydrolase activity"/>
    <property type="evidence" value="ECO:0007669"/>
    <property type="project" value="UniProtKB-KW"/>
</dbReference>
<comment type="caution">
    <text evidence="2">The sequence shown here is derived from an EMBL/GenBank/DDBJ whole genome shotgun (WGS) entry which is preliminary data.</text>
</comment>
<feature type="domain" description="Metallo-beta-lactamase" evidence="1">
    <location>
        <begin position="13"/>
        <end position="188"/>
    </location>
</feature>
<name>A0A1V9FEF6_9BACT</name>
<dbReference type="PANTHER" id="PTHR47619">
    <property type="entry name" value="METALLO-HYDROLASE YYCJ-RELATED"/>
    <property type="match status" value="1"/>
</dbReference>
<dbReference type="OrthoDB" id="9781189at2"/>
<proteinExistence type="predicted"/>
<dbReference type="Proteomes" id="UP000192276">
    <property type="component" value="Unassembled WGS sequence"/>
</dbReference>
<organism evidence="2 3">
    <name type="scientific">Niastella populi</name>
    <dbReference type="NCBI Taxonomy" id="550983"/>
    <lineage>
        <taxon>Bacteria</taxon>
        <taxon>Pseudomonadati</taxon>
        <taxon>Bacteroidota</taxon>
        <taxon>Chitinophagia</taxon>
        <taxon>Chitinophagales</taxon>
        <taxon>Chitinophagaceae</taxon>
        <taxon>Niastella</taxon>
    </lineage>
</organism>
<dbReference type="InterPro" id="IPR052533">
    <property type="entry name" value="WalJ/YycJ-like"/>
</dbReference>
<sequence>MSLFIASLNSGSNGNCYYVGNGQEAILVDAGISCRETERRMSRLGLSMQTVKAIFVSHEHTDHISGIPVLAKKYQLPVYITEATHYHGNLSIQKEQVFAFKAYEPVQVGSLAIQAFPKKHDAAEPHSFIVNGNNVNIGVFTDIGSACDHVIMHFKHCHAAFLEANYDEEMLEKGSYPRHLKNRIRGGHGHLSNKQALEVFTKHKPAYMSHLFLSHLSRDNNSPQLVQQLFNEHANGTEIIVASRFEETAVYRVQATQDAVPAGLPVKTEMQVKFRPSYTQLRLW</sequence>
<keyword evidence="3" id="KW-1185">Reference proteome</keyword>
<reference evidence="3" key="1">
    <citation type="submission" date="2016-04" db="EMBL/GenBank/DDBJ databases">
        <authorList>
            <person name="Chen L."/>
            <person name="Zhuang W."/>
            <person name="Wang G."/>
        </authorList>
    </citation>
    <scope>NUCLEOTIDE SEQUENCE [LARGE SCALE GENOMIC DNA]</scope>
    <source>
        <strain evidence="3">208</strain>
    </source>
</reference>
<dbReference type="SMART" id="SM00849">
    <property type="entry name" value="Lactamase_B"/>
    <property type="match status" value="1"/>
</dbReference>
<dbReference type="Gene3D" id="3.60.15.10">
    <property type="entry name" value="Ribonuclease Z/Hydroxyacylglutathione hydrolase-like"/>
    <property type="match status" value="1"/>
</dbReference>
<evidence type="ECO:0000259" key="1">
    <source>
        <dbReference type="SMART" id="SM00849"/>
    </source>
</evidence>
<dbReference type="RefSeq" id="WP_081168909.1">
    <property type="nucleotide sequence ID" value="NZ_LWBP01000199.1"/>
</dbReference>
<dbReference type="InterPro" id="IPR001279">
    <property type="entry name" value="Metallo-B-lactamas"/>
</dbReference>
<keyword evidence="2" id="KW-0378">Hydrolase</keyword>
<gene>
    <name evidence="2" type="ORF">A4R26_05250</name>
</gene>
<evidence type="ECO:0000313" key="3">
    <source>
        <dbReference type="Proteomes" id="UP000192276"/>
    </source>
</evidence>
<dbReference type="PANTHER" id="PTHR47619:SF1">
    <property type="entry name" value="EXODEOXYRIBONUCLEASE WALJ"/>
    <property type="match status" value="1"/>
</dbReference>
<dbReference type="SUPFAM" id="SSF56281">
    <property type="entry name" value="Metallo-hydrolase/oxidoreductase"/>
    <property type="match status" value="1"/>
</dbReference>
<evidence type="ECO:0000313" key="2">
    <source>
        <dbReference type="EMBL" id="OQP56671.1"/>
    </source>
</evidence>